<feature type="transmembrane region" description="Helical" evidence="7">
    <location>
        <begin position="6"/>
        <end position="27"/>
    </location>
</feature>
<dbReference type="InterPro" id="IPR035965">
    <property type="entry name" value="PAS-like_dom_sf"/>
</dbReference>
<evidence type="ECO:0000256" key="6">
    <source>
        <dbReference type="SAM" id="MobiDB-lite"/>
    </source>
</evidence>
<evidence type="ECO:0000259" key="8">
    <source>
        <dbReference type="PROSITE" id="PS50109"/>
    </source>
</evidence>
<dbReference type="InterPro" id="IPR000014">
    <property type="entry name" value="PAS"/>
</dbReference>
<organism evidence="10 11">
    <name type="scientific">Halorubrum aidingense JCM 13560</name>
    <dbReference type="NCBI Taxonomy" id="1230454"/>
    <lineage>
        <taxon>Archaea</taxon>
        <taxon>Methanobacteriati</taxon>
        <taxon>Methanobacteriota</taxon>
        <taxon>Stenosarchaea group</taxon>
        <taxon>Halobacteria</taxon>
        <taxon>Halobacteriales</taxon>
        <taxon>Haloferacaceae</taxon>
        <taxon>Halorubrum</taxon>
    </lineage>
</organism>
<evidence type="ECO:0000256" key="5">
    <source>
        <dbReference type="ARBA" id="ARBA00023136"/>
    </source>
</evidence>
<feature type="domain" description="PAC" evidence="9">
    <location>
        <begin position="326"/>
        <end position="380"/>
    </location>
</feature>
<feature type="transmembrane region" description="Helical" evidence="7">
    <location>
        <begin position="183"/>
        <end position="201"/>
    </location>
</feature>
<dbReference type="OrthoDB" id="237703at2157"/>
<dbReference type="RefSeq" id="WP_008001845.1">
    <property type="nucleotide sequence ID" value="NZ_AOJI01000029.1"/>
</dbReference>
<feature type="transmembrane region" description="Helical" evidence="7">
    <location>
        <begin position="72"/>
        <end position="91"/>
    </location>
</feature>
<feature type="transmembrane region" description="Helical" evidence="7">
    <location>
        <begin position="103"/>
        <end position="128"/>
    </location>
</feature>
<dbReference type="GO" id="GO:0016020">
    <property type="term" value="C:membrane"/>
    <property type="evidence" value="ECO:0007669"/>
    <property type="project" value="UniProtKB-SubCell"/>
</dbReference>
<keyword evidence="3" id="KW-0808">Transferase</keyword>
<dbReference type="NCBIfam" id="TIGR00229">
    <property type="entry name" value="sensory_box"/>
    <property type="match status" value="1"/>
</dbReference>
<dbReference type="Pfam" id="PF16927">
    <property type="entry name" value="HisKA_7TM"/>
    <property type="match status" value="1"/>
</dbReference>
<dbReference type="InterPro" id="IPR004358">
    <property type="entry name" value="Sig_transdc_His_kin-like_C"/>
</dbReference>
<evidence type="ECO:0000256" key="1">
    <source>
        <dbReference type="ARBA" id="ARBA00000085"/>
    </source>
</evidence>
<reference evidence="10 11" key="1">
    <citation type="journal article" date="2014" name="PLoS Genet.">
        <title>Phylogenetically driven sequencing of extremely halophilic archaea reveals strategies for static and dynamic osmo-response.</title>
        <authorList>
            <person name="Becker E.A."/>
            <person name="Seitzer P.M."/>
            <person name="Tritt A."/>
            <person name="Larsen D."/>
            <person name="Krusor M."/>
            <person name="Yao A.I."/>
            <person name="Wu D."/>
            <person name="Madern D."/>
            <person name="Eisen J.A."/>
            <person name="Darling A.E."/>
            <person name="Facciotti M.T."/>
        </authorList>
    </citation>
    <scope>NUCLEOTIDE SEQUENCE [LARGE SCALE GENOMIC DNA]</scope>
    <source>
        <strain evidence="10 11">JCM 13560</strain>
    </source>
</reference>
<dbReference type="InterPro" id="IPR000700">
    <property type="entry name" value="PAS-assoc_C"/>
</dbReference>
<dbReference type="Pfam" id="PF13188">
    <property type="entry name" value="PAS_8"/>
    <property type="match status" value="1"/>
</dbReference>
<dbReference type="Proteomes" id="UP000011575">
    <property type="component" value="Unassembled WGS sequence"/>
</dbReference>
<dbReference type="InterPro" id="IPR031621">
    <property type="entry name" value="HisKA_7TM"/>
</dbReference>
<feature type="region of interest" description="Disordered" evidence="6">
    <location>
        <begin position="541"/>
        <end position="566"/>
    </location>
</feature>
<accession>M0P7R6</accession>
<dbReference type="CDD" id="cd00130">
    <property type="entry name" value="PAS"/>
    <property type="match status" value="1"/>
</dbReference>
<feature type="region of interest" description="Disordered" evidence="6">
    <location>
        <begin position="291"/>
        <end position="328"/>
    </location>
</feature>
<evidence type="ECO:0000256" key="2">
    <source>
        <dbReference type="ARBA" id="ARBA00012438"/>
    </source>
</evidence>
<dbReference type="Gene3D" id="3.30.450.20">
    <property type="entry name" value="PAS domain"/>
    <property type="match status" value="1"/>
</dbReference>
<feature type="compositionally biased region" description="Basic and acidic residues" evidence="6">
    <location>
        <begin position="297"/>
        <end position="328"/>
    </location>
</feature>
<comment type="catalytic activity">
    <reaction evidence="1">
        <text>ATP + protein L-histidine = ADP + protein N-phospho-L-histidine.</text>
        <dbReference type="EC" id="2.7.13.3"/>
    </reaction>
</comment>
<dbReference type="CDD" id="cd00075">
    <property type="entry name" value="HATPase"/>
    <property type="match status" value="1"/>
</dbReference>
<evidence type="ECO:0000313" key="10">
    <source>
        <dbReference type="EMBL" id="EMA66051.1"/>
    </source>
</evidence>
<feature type="transmembrane region" description="Helical" evidence="7">
    <location>
        <begin position="39"/>
        <end position="60"/>
    </location>
</feature>
<dbReference type="AlphaFoldDB" id="M0P7R6"/>
<dbReference type="PANTHER" id="PTHR42878:SF14">
    <property type="entry name" value="OSMOLARITY TWO-COMPONENT SYSTEM PROTEIN SSK1"/>
    <property type="match status" value="1"/>
</dbReference>
<dbReference type="GO" id="GO:0000156">
    <property type="term" value="F:phosphorelay response regulator activity"/>
    <property type="evidence" value="ECO:0007669"/>
    <property type="project" value="TreeGrafter"/>
</dbReference>
<dbReference type="GO" id="GO:0007234">
    <property type="term" value="P:osmosensory signaling via phosphorelay pathway"/>
    <property type="evidence" value="ECO:0007669"/>
    <property type="project" value="TreeGrafter"/>
</dbReference>
<dbReference type="PANTHER" id="PTHR42878">
    <property type="entry name" value="TWO-COMPONENT HISTIDINE KINASE"/>
    <property type="match status" value="1"/>
</dbReference>
<evidence type="ECO:0000259" key="9">
    <source>
        <dbReference type="PROSITE" id="PS50113"/>
    </source>
</evidence>
<dbReference type="PROSITE" id="PS50113">
    <property type="entry name" value="PAC"/>
    <property type="match status" value="1"/>
</dbReference>
<dbReference type="PROSITE" id="PS50109">
    <property type="entry name" value="HIS_KIN"/>
    <property type="match status" value="1"/>
</dbReference>
<dbReference type="SUPFAM" id="SSF55874">
    <property type="entry name" value="ATPase domain of HSP90 chaperone/DNA topoisomerase II/histidine kinase"/>
    <property type="match status" value="1"/>
</dbReference>
<evidence type="ECO:0000313" key="11">
    <source>
        <dbReference type="Proteomes" id="UP000011575"/>
    </source>
</evidence>
<proteinExistence type="predicted"/>
<dbReference type="EMBL" id="AOJI01000029">
    <property type="protein sequence ID" value="EMA66051.1"/>
    <property type="molecule type" value="Genomic_DNA"/>
</dbReference>
<dbReference type="SUPFAM" id="SSF55785">
    <property type="entry name" value="PYP-like sensor domain (PAS domain)"/>
    <property type="match status" value="1"/>
</dbReference>
<feature type="domain" description="Histidine kinase" evidence="8">
    <location>
        <begin position="384"/>
        <end position="639"/>
    </location>
</feature>
<evidence type="ECO:0000256" key="3">
    <source>
        <dbReference type="ARBA" id="ARBA00022679"/>
    </source>
</evidence>
<dbReference type="Pfam" id="PF02518">
    <property type="entry name" value="HATPase_c"/>
    <property type="match status" value="1"/>
</dbReference>
<keyword evidence="7" id="KW-0812">Transmembrane</keyword>
<dbReference type="STRING" id="1230454.C461_12788"/>
<dbReference type="InterPro" id="IPR050351">
    <property type="entry name" value="BphY/WalK/GraS-like"/>
</dbReference>
<dbReference type="PRINTS" id="PR00344">
    <property type="entry name" value="BCTRLSENSOR"/>
</dbReference>
<gene>
    <name evidence="10" type="ORF">C461_12788</name>
</gene>
<dbReference type="InterPro" id="IPR005467">
    <property type="entry name" value="His_kinase_dom"/>
</dbReference>
<dbReference type="GO" id="GO:0030295">
    <property type="term" value="F:protein kinase activator activity"/>
    <property type="evidence" value="ECO:0007669"/>
    <property type="project" value="TreeGrafter"/>
</dbReference>
<keyword evidence="4 10" id="KW-0418">Kinase</keyword>
<comment type="caution">
    <text evidence="10">The sequence shown here is derived from an EMBL/GenBank/DDBJ whole genome shotgun (WGS) entry which is preliminary data.</text>
</comment>
<keyword evidence="11" id="KW-1185">Reference proteome</keyword>
<dbReference type="SMART" id="SM00387">
    <property type="entry name" value="HATPase_c"/>
    <property type="match status" value="1"/>
</dbReference>
<dbReference type="GO" id="GO:0004673">
    <property type="term" value="F:protein histidine kinase activity"/>
    <property type="evidence" value="ECO:0007669"/>
    <property type="project" value="UniProtKB-EC"/>
</dbReference>
<dbReference type="EC" id="2.7.13.3" evidence="2"/>
<dbReference type="InterPro" id="IPR003594">
    <property type="entry name" value="HATPase_dom"/>
</dbReference>
<evidence type="ECO:0000256" key="7">
    <source>
        <dbReference type="SAM" id="Phobius"/>
    </source>
</evidence>
<dbReference type="Gene3D" id="3.30.565.10">
    <property type="entry name" value="Histidine kinase-like ATPase, C-terminal domain"/>
    <property type="match status" value="1"/>
</dbReference>
<sequence length="641" mass="68068">MVFDVVPAWPAVVSVAGGMGALTLAWTIREHRGRPGVDWFLGVFAAQAIWCLSYGVGLLVTDPTLRPLLEAATWLGIVWTGVAFLGFALEYTGRSDVIRGRLFAAVVGFGLLSTAVLATNPIHGWFWTGFRLDPVFDVATVSYAFGPWAYLVVAVETVLVASAVFLLLDTLLSYGPLYRRESAAVALSSLPPGLALVAWTLELGPVPQLQLAPILFVPHVLLDAYAFGRAEMFDRYPTTSRAAERTALDDLADPIAALALDHRIVRLNPAAESLLGVDAETARDRPLDAFVTVPGLDDDRPAAETDGSDGHGDDHGNGHGDGHGDGTRETVTVEARDGIARRTYAVSTSPLTDPNGTHVGYTVVFSDVTERERRRQQLEVLNRILRHNLRNDAGVVHGYGELLAERLDDPELARMADAIERRAGALAALGEKAGTVERLVSGSEPSAVAVDDTVASVVDDARDRDPDATVDLAIEARNVDSGGSVDSAADHGEDWTARLRTDALRAVVENTVENAIDHHDGAGTERADGGPWVRVSLRREAGERADGGNAEDGADADGGNVEGGTGADHFVLTVADDGPGIPDHEVTAVESGRETALEHGSGLGLWVVEWGAAALGAEVDYADREPRGTTVTVRIPVVAEQ</sequence>
<evidence type="ECO:0000256" key="4">
    <source>
        <dbReference type="ARBA" id="ARBA00022777"/>
    </source>
</evidence>
<protein>
    <recommendedName>
        <fullName evidence="2">histidine kinase</fullName>
        <ecNumber evidence="2">2.7.13.3</ecNumber>
    </recommendedName>
</protein>
<name>M0P7R6_9EURY</name>
<keyword evidence="7" id="KW-1133">Transmembrane helix</keyword>
<dbReference type="PATRIC" id="fig|1230454.4.peg.2568"/>
<feature type="transmembrane region" description="Helical" evidence="7">
    <location>
        <begin position="148"/>
        <end position="171"/>
    </location>
</feature>
<dbReference type="InterPro" id="IPR036890">
    <property type="entry name" value="HATPase_C_sf"/>
</dbReference>
<keyword evidence="5 7" id="KW-0472">Membrane</keyword>